<evidence type="ECO:0000313" key="5">
    <source>
        <dbReference type="Proteomes" id="UP000425960"/>
    </source>
</evidence>
<gene>
    <name evidence="4" type="ORF">DSCO28_68610</name>
</gene>
<evidence type="ECO:0000313" key="4">
    <source>
        <dbReference type="EMBL" id="BBO86295.1"/>
    </source>
</evidence>
<dbReference type="KEGG" id="dov:DSCO28_68610"/>
<dbReference type="CDD" id="cd02440">
    <property type="entry name" value="AdoMet_MTases"/>
    <property type="match status" value="1"/>
</dbReference>
<organism evidence="4 5">
    <name type="scientific">Desulfosarcina ovata subsp. sediminis</name>
    <dbReference type="NCBI Taxonomy" id="885957"/>
    <lineage>
        <taxon>Bacteria</taxon>
        <taxon>Pseudomonadati</taxon>
        <taxon>Thermodesulfobacteriota</taxon>
        <taxon>Desulfobacteria</taxon>
        <taxon>Desulfobacterales</taxon>
        <taxon>Desulfosarcinaceae</taxon>
        <taxon>Desulfosarcina</taxon>
    </lineage>
</organism>
<evidence type="ECO:0000256" key="2">
    <source>
        <dbReference type="ARBA" id="ARBA00022679"/>
    </source>
</evidence>
<protein>
    <submittedName>
        <fullName evidence="4">SAM-dependent methyltransferase</fullName>
    </submittedName>
</protein>
<dbReference type="SUPFAM" id="SSF53335">
    <property type="entry name" value="S-adenosyl-L-methionine-dependent methyltransferases"/>
    <property type="match status" value="1"/>
</dbReference>
<accession>A0A5K8A136</accession>
<dbReference type="PANTHER" id="PTHR43861">
    <property type="entry name" value="TRANS-ACONITATE 2-METHYLTRANSFERASE-RELATED"/>
    <property type="match status" value="1"/>
</dbReference>
<keyword evidence="2 4" id="KW-0808">Transferase</keyword>
<proteinExistence type="predicted"/>
<evidence type="ECO:0000259" key="3">
    <source>
        <dbReference type="Pfam" id="PF13649"/>
    </source>
</evidence>
<reference evidence="4 5" key="1">
    <citation type="submission" date="2019-11" db="EMBL/GenBank/DDBJ databases">
        <title>Comparative genomics of hydrocarbon-degrading Desulfosarcina strains.</title>
        <authorList>
            <person name="Watanabe M."/>
            <person name="Kojima H."/>
            <person name="Fukui M."/>
        </authorList>
    </citation>
    <scope>NUCLEOTIDE SEQUENCE [LARGE SCALE GENOMIC DNA]</scope>
    <source>
        <strain evidence="4 5">28bB2T</strain>
    </source>
</reference>
<dbReference type="Proteomes" id="UP000425960">
    <property type="component" value="Chromosome"/>
</dbReference>
<dbReference type="RefSeq" id="WP_155313848.1">
    <property type="nucleotide sequence ID" value="NZ_AP021876.1"/>
</dbReference>
<dbReference type="Gene3D" id="3.40.50.150">
    <property type="entry name" value="Vaccinia Virus protein VP39"/>
    <property type="match status" value="1"/>
</dbReference>
<dbReference type="GO" id="GO:0008168">
    <property type="term" value="F:methyltransferase activity"/>
    <property type="evidence" value="ECO:0007669"/>
    <property type="project" value="UniProtKB-KW"/>
</dbReference>
<dbReference type="EMBL" id="AP021876">
    <property type="protein sequence ID" value="BBO86295.1"/>
    <property type="molecule type" value="Genomic_DNA"/>
</dbReference>
<dbReference type="Pfam" id="PF13649">
    <property type="entry name" value="Methyltransf_25"/>
    <property type="match status" value="1"/>
</dbReference>
<name>A0A5K8A136_9BACT</name>
<dbReference type="GO" id="GO:0032259">
    <property type="term" value="P:methylation"/>
    <property type="evidence" value="ECO:0007669"/>
    <property type="project" value="UniProtKB-KW"/>
</dbReference>
<evidence type="ECO:0000256" key="1">
    <source>
        <dbReference type="ARBA" id="ARBA00022603"/>
    </source>
</evidence>
<keyword evidence="1 4" id="KW-0489">Methyltransferase</keyword>
<dbReference type="InterPro" id="IPR029063">
    <property type="entry name" value="SAM-dependent_MTases_sf"/>
</dbReference>
<dbReference type="InterPro" id="IPR041698">
    <property type="entry name" value="Methyltransf_25"/>
</dbReference>
<feature type="domain" description="Methyltransferase" evidence="3">
    <location>
        <begin position="26"/>
        <end position="119"/>
    </location>
</feature>
<dbReference type="AlphaFoldDB" id="A0A5K8A136"/>
<dbReference type="PANTHER" id="PTHR43861:SF1">
    <property type="entry name" value="TRANS-ACONITATE 2-METHYLTRANSFERASE"/>
    <property type="match status" value="1"/>
</dbReference>
<sequence length="178" mass="20022">MRKFTEGLVDPQLIVSSLNIKQGQTVIDAGCGTGYMAKIFSQAVSASGKVYAVDRDSYFITKLANEIKGTNIDAIKGDITKLDQLPDHFTDHLYVSTVIHSLPRNKLADFIQEAKRLLKFDAQLAIVEIEKKETPFGPAMENRYSPEELIKKIPMVPTKTVKVGEYFYMQVFQNTDEL</sequence>